<sequence length="443" mass="45721">MRLAFKHIVLATGLAVLAGCVSAPTQGPVRETVASPAFTEAHQLAQVDARGNAARIEALLASLDDAALSRHTAALAANDPLYPFAGRAMLRRGLQPPHAFDRGWNFDGRQAAAADGYRPPNKVAILLPLSGSLSGAAKPVRDGFLAGYYAETRQRPTITFYDSASGVNGAYQKAVSEGADYVVGPLDREQVSALFTQANLPVPVLALNRGSRGAPAGSVSFSLAPEDEGIAAAEYLLGQGAKNVLVLTGPDDTLRRTSAAFRERLQARGGVVVDQISLSSNADALPAQLTAAAAKGEVDAVYFAARGDHTASAIPAINSQPALANARRVGASQIASGIDSAAEIALLDGVVFPRESLGNRQLSGMPGNPGALTPTAAGAAGRLFAFGYDAWLITAYLEYLATSPQKPVPGATGGLQLDGFGNVLITPTWSVMRSGVAMPLGGR</sequence>
<accession>A0A1N6NBX7</accession>
<feature type="chain" id="PRO_5012681263" description="LppC lipoprotein" evidence="2">
    <location>
        <begin position="19"/>
        <end position="443"/>
    </location>
</feature>
<keyword evidence="1" id="KW-0472">Membrane</keyword>
<dbReference type="Pfam" id="PF04348">
    <property type="entry name" value="LppC"/>
    <property type="match status" value="1"/>
</dbReference>
<dbReference type="SUPFAM" id="SSF53822">
    <property type="entry name" value="Periplasmic binding protein-like I"/>
    <property type="match status" value="1"/>
</dbReference>
<dbReference type="PANTHER" id="PTHR38038:SF1">
    <property type="entry name" value="PENICILLIN-BINDING PROTEIN ACTIVATOR LPOA"/>
    <property type="match status" value="1"/>
</dbReference>
<dbReference type="EMBL" id="FTLW01000001">
    <property type="protein sequence ID" value="SIP89571.1"/>
    <property type="molecule type" value="Genomic_DNA"/>
</dbReference>
<evidence type="ECO:0000256" key="2">
    <source>
        <dbReference type="SAM" id="SignalP"/>
    </source>
</evidence>
<dbReference type="OrthoDB" id="6708821at2"/>
<evidence type="ECO:0008006" key="5">
    <source>
        <dbReference type="Google" id="ProtNLM"/>
    </source>
</evidence>
<dbReference type="GO" id="GO:0031241">
    <property type="term" value="C:periplasmic side of cell outer membrane"/>
    <property type="evidence" value="ECO:0007669"/>
    <property type="project" value="TreeGrafter"/>
</dbReference>
<proteinExistence type="predicted"/>
<dbReference type="AlphaFoldDB" id="A0A1N6NBX7"/>
<evidence type="ECO:0000313" key="4">
    <source>
        <dbReference type="Proteomes" id="UP000241788"/>
    </source>
</evidence>
<evidence type="ECO:0000313" key="3">
    <source>
        <dbReference type="EMBL" id="SIP89571.1"/>
    </source>
</evidence>
<evidence type="ECO:0000256" key="1">
    <source>
        <dbReference type="ARBA" id="ARBA00023136"/>
    </source>
</evidence>
<dbReference type="Proteomes" id="UP000241788">
    <property type="component" value="Unassembled WGS sequence"/>
</dbReference>
<dbReference type="STRING" id="1604334.SAMN05421546_0200"/>
<dbReference type="GO" id="GO:0030234">
    <property type="term" value="F:enzyme regulator activity"/>
    <property type="evidence" value="ECO:0007669"/>
    <property type="project" value="TreeGrafter"/>
</dbReference>
<name>A0A1N6NBX7_9GAMM</name>
<dbReference type="RefSeq" id="WP_076584616.1">
    <property type="nucleotide sequence ID" value="NZ_FTLW01000001.1"/>
</dbReference>
<organism evidence="3 4">
    <name type="scientific">Solilutibacter tolerans</name>
    <dbReference type="NCBI Taxonomy" id="1604334"/>
    <lineage>
        <taxon>Bacteria</taxon>
        <taxon>Pseudomonadati</taxon>
        <taxon>Pseudomonadota</taxon>
        <taxon>Gammaproteobacteria</taxon>
        <taxon>Lysobacterales</taxon>
        <taxon>Lysobacteraceae</taxon>
        <taxon>Solilutibacter</taxon>
    </lineage>
</organism>
<dbReference type="PROSITE" id="PS51257">
    <property type="entry name" value="PROKAR_LIPOPROTEIN"/>
    <property type="match status" value="1"/>
</dbReference>
<dbReference type="Gene3D" id="3.40.50.2300">
    <property type="match status" value="2"/>
</dbReference>
<dbReference type="CDD" id="cd06339">
    <property type="entry name" value="PBP1_YraM_LppC_lipoprotein-like"/>
    <property type="match status" value="1"/>
</dbReference>
<keyword evidence="2" id="KW-0732">Signal</keyword>
<dbReference type="InterPro" id="IPR007443">
    <property type="entry name" value="LpoA"/>
</dbReference>
<dbReference type="InterPro" id="IPR028082">
    <property type="entry name" value="Peripla_BP_I"/>
</dbReference>
<protein>
    <recommendedName>
        <fullName evidence="5">LppC lipoprotein</fullName>
    </recommendedName>
</protein>
<keyword evidence="4" id="KW-1185">Reference proteome</keyword>
<dbReference type="PANTHER" id="PTHR38038">
    <property type="entry name" value="PENICILLIN-BINDING PROTEIN ACTIVATOR LPOA"/>
    <property type="match status" value="1"/>
</dbReference>
<gene>
    <name evidence="3" type="ORF">SAMN05421546_0200</name>
</gene>
<reference evidence="4" key="1">
    <citation type="submission" date="2017-01" db="EMBL/GenBank/DDBJ databases">
        <authorList>
            <person name="Varghese N."/>
            <person name="Submissions S."/>
        </authorList>
    </citation>
    <scope>NUCLEOTIDE SEQUENCE [LARGE SCALE GENOMIC DNA]</scope>
    <source>
        <strain evidence="4">UM1</strain>
    </source>
</reference>
<feature type="signal peptide" evidence="2">
    <location>
        <begin position="1"/>
        <end position="18"/>
    </location>
</feature>
<dbReference type="GO" id="GO:0009252">
    <property type="term" value="P:peptidoglycan biosynthetic process"/>
    <property type="evidence" value="ECO:0007669"/>
    <property type="project" value="TreeGrafter"/>
</dbReference>